<dbReference type="Pfam" id="PF04073">
    <property type="entry name" value="tRNA_edit"/>
    <property type="match status" value="1"/>
</dbReference>
<dbReference type="CDD" id="cd04333">
    <property type="entry name" value="ProX_deacylase"/>
    <property type="match status" value="1"/>
</dbReference>
<feature type="compositionally biased region" description="Low complexity" evidence="1">
    <location>
        <begin position="436"/>
        <end position="459"/>
    </location>
</feature>
<reference evidence="3" key="1">
    <citation type="submission" date="2021-11" db="EMBL/GenBank/DDBJ databases">
        <title>A Novel Adlercreutzia Species, isolated from a Allomyrina dichotoma larva feces.</title>
        <authorList>
            <person name="Suh M.K."/>
        </authorList>
    </citation>
    <scope>NUCLEOTIDE SEQUENCE</scope>
    <source>
        <strain evidence="3">JBNU-10</strain>
    </source>
</reference>
<dbReference type="PANTHER" id="PTHR43434">
    <property type="entry name" value="PHOSPHOGLYCOLATE PHOSPHATASE"/>
    <property type="match status" value="1"/>
</dbReference>
<comment type="caution">
    <text evidence="3">The sequence shown here is derived from an EMBL/GenBank/DDBJ whole genome shotgun (WGS) entry which is preliminary data.</text>
</comment>
<proteinExistence type="predicted"/>
<dbReference type="Gene3D" id="1.10.150.240">
    <property type="entry name" value="Putative phosphatase, domain 2"/>
    <property type="match status" value="1"/>
</dbReference>
<keyword evidence="4" id="KW-1185">Reference proteome</keyword>
<protein>
    <submittedName>
        <fullName evidence="3">HAD-IA family hydrolase</fullName>
    </submittedName>
</protein>
<dbReference type="InterPro" id="IPR050155">
    <property type="entry name" value="HAD-like_hydrolase_sf"/>
</dbReference>
<dbReference type="Pfam" id="PF13419">
    <property type="entry name" value="HAD_2"/>
    <property type="match status" value="1"/>
</dbReference>
<dbReference type="PRINTS" id="PR00413">
    <property type="entry name" value="HADHALOGNASE"/>
</dbReference>
<dbReference type="InterPro" id="IPR036412">
    <property type="entry name" value="HAD-like_sf"/>
</dbReference>
<dbReference type="SUPFAM" id="SSF55826">
    <property type="entry name" value="YbaK/ProRS associated domain"/>
    <property type="match status" value="1"/>
</dbReference>
<feature type="region of interest" description="Disordered" evidence="1">
    <location>
        <begin position="403"/>
        <end position="459"/>
    </location>
</feature>
<evidence type="ECO:0000313" key="3">
    <source>
        <dbReference type="EMBL" id="MCI2240939.1"/>
    </source>
</evidence>
<dbReference type="Gene3D" id="3.40.50.1000">
    <property type="entry name" value="HAD superfamily/HAD-like"/>
    <property type="match status" value="1"/>
</dbReference>
<dbReference type="EMBL" id="JAJMLW010000001">
    <property type="protein sequence ID" value="MCI2240939.1"/>
    <property type="molecule type" value="Genomic_DNA"/>
</dbReference>
<dbReference type="InterPro" id="IPR023214">
    <property type="entry name" value="HAD_sf"/>
</dbReference>
<evidence type="ECO:0000259" key="2">
    <source>
        <dbReference type="Pfam" id="PF04073"/>
    </source>
</evidence>
<evidence type="ECO:0000256" key="1">
    <source>
        <dbReference type="SAM" id="MobiDB-lite"/>
    </source>
</evidence>
<dbReference type="InterPro" id="IPR023198">
    <property type="entry name" value="PGP-like_dom2"/>
</dbReference>
<sequence length="459" mass="48531">MSLERAKAHLARFGREGDVMEFDVSSATVDLAAEAVGCEPARIAKTLSFDLGERVALVVCAGDARIANPKFKARFGKKPRMLAADVAEQRIGHAVGGVCPFGVNAECDVFLDESLRRFDVVYPACGTASSAVRITPDDLAQVVPGSEWVDVCKLPEEGAGKEGGAQNISHETFVRDESSAPQPPFDAFVFDLDGTLLDTLPDLTVITNRALELEGYPPRTQDEIHSFVGNGLMALMYQAVPEGTGPEAAERAMERWKALFPTYANDLTVPYPGVRETVTELRRRGCKLGVLSNKFDAGVQQVMEQKLPGLFDVMHGECAEIPRKPDPTGLLRTIRELGSTPARTVYVGDSPGDVRTARAAGTYAVGAAWGYHDEADFDAEHAEPDLMVHAFADLIALAPEAAEGVGGEGAEGAEGARNVSRETPGAGAGDGTRIGADATVPAAPADAVDTPAVAEGGRV</sequence>
<dbReference type="Gene3D" id="3.90.960.10">
    <property type="entry name" value="YbaK/aminoacyl-tRNA synthetase-associated domain"/>
    <property type="match status" value="1"/>
</dbReference>
<dbReference type="SFLD" id="SFLDS00003">
    <property type="entry name" value="Haloacid_Dehalogenase"/>
    <property type="match status" value="1"/>
</dbReference>
<gene>
    <name evidence="3" type="ORF">LPT13_01030</name>
</gene>
<feature type="domain" description="YbaK/aminoacyl-tRNA synthetase-associated" evidence="2">
    <location>
        <begin position="27"/>
        <end position="140"/>
    </location>
</feature>
<dbReference type="SUPFAM" id="SSF56784">
    <property type="entry name" value="HAD-like"/>
    <property type="match status" value="1"/>
</dbReference>
<dbReference type="GO" id="GO:0016787">
    <property type="term" value="F:hydrolase activity"/>
    <property type="evidence" value="ECO:0007669"/>
    <property type="project" value="UniProtKB-KW"/>
</dbReference>
<dbReference type="InterPro" id="IPR007214">
    <property type="entry name" value="YbaK/aa-tRNA-synth-assoc-dom"/>
</dbReference>
<dbReference type="InterPro" id="IPR036754">
    <property type="entry name" value="YbaK/aa-tRNA-synt-asso_dom_sf"/>
</dbReference>
<accession>A0ABS9WDQ4</accession>
<dbReference type="PANTHER" id="PTHR43434:SF1">
    <property type="entry name" value="PHOSPHOGLYCOLATE PHOSPHATASE"/>
    <property type="match status" value="1"/>
</dbReference>
<evidence type="ECO:0000313" key="4">
    <source>
        <dbReference type="Proteomes" id="UP001430755"/>
    </source>
</evidence>
<dbReference type="NCBIfam" id="TIGR01509">
    <property type="entry name" value="HAD-SF-IA-v3"/>
    <property type="match status" value="1"/>
</dbReference>
<organism evidence="3 4">
    <name type="scientific">Adlercreutzia faecimuris</name>
    <dbReference type="NCBI Taxonomy" id="2897341"/>
    <lineage>
        <taxon>Bacteria</taxon>
        <taxon>Bacillati</taxon>
        <taxon>Actinomycetota</taxon>
        <taxon>Coriobacteriia</taxon>
        <taxon>Eggerthellales</taxon>
        <taxon>Eggerthellaceae</taxon>
        <taxon>Adlercreutzia</taxon>
    </lineage>
</organism>
<dbReference type="RefSeq" id="WP_242162632.1">
    <property type="nucleotide sequence ID" value="NZ_JAJMLW010000001.1"/>
</dbReference>
<name>A0ABS9WDQ4_9ACTN</name>
<keyword evidence="3" id="KW-0378">Hydrolase</keyword>
<dbReference type="NCBIfam" id="TIGR01549">
    <property type="entry name" value="HAD-SF-IA-v1"/>
    <property type="match status" value="1"/>
</dbReference>
<dbReference type="Proteomes" id="UP001430755">
    <property type="component" value="Unassembled WGS sequence"/>
</dbReference>
<dbReference type="InterPro" id="IPR041492">
    <property type="entry name" value="HAD_2"/>
</dbReference>
<dbReference type="InterPro" id="IPR006439">
    <property type="entry name" value="HAD-SF_hydro_IA"/>
</dbReference>
<dbReference type="SFLD" id="SFLDG01129">
    <property type="entry name" value="C1.5:_HAD__Beta-PGM__Phosphata"/>
    <property type="match status" value="1"/>
</dbReference>